<keyword evidence="8" id="KW-1278">Translocase</keyword>
<dbReference type="PRINTS" id="PR01434">
    <property type="entry name" value="NADHDHGNASE5"/>
</dbReference>
<name>D2W924_ANISC</name>
<dbReference type="NCBIfam" id="TIGR01974">
    <property type="entry name" value="NDH_I_L"/>
    <property type="match status" value="1"/>
</dbReference>
<feature type="signal peptide" evidence="17">
    <location>
        <begin position="1"/>
        <end position="19"/>
    </location>
</feature>
<evidence type="ECO:0000256" key="11">
    <source>
        <dbReference type="ARBA" id="ARBA00023027"/>
    </source>
</evidence>
<evidence type="ECO:0000256" key="1">
    <source>
        <dbReference type="ARBA" id="ARBA00004448"/>
    </source>
</evidence>
<feature type="transmembrane region" description="Helical" evidence="16">
    <location>
        <begin position="242"/>
        <end position="262"/>
    </location>
</feature>
<keyword evidence="14 16" id="KW-0472">Membrane</keyword>
<dbReference type="GO" id="GO:0005743">
    <property type="term" value="C:mitochondrial inner membrane"/>
    <property type="evidence" value="ECO:0007669"/>
    <property type="project" value="UniProtKB-SubCell"/>
</dbReference>
<evidence type="ECO:0000256" key="14">
    <source>
        <dbReference type="ARBA" id="ARBA00023136"/>
    </source>
</evidence>
<keyword evidence="17" id="KW-0732">Signal</keyword>
<dbReference type="Pfam" id="PF00662">
    <property type="entry name" value="Proton_antipo_N"/>
    <property type="match status" value="1"/>
</dbReference>
<dbReference type="InterPro" id="IPR003945">
    <property type="entry name" value="NU5C-like"/>
</dbReference>
<dbReference type="InterPro" id="IPR001750">
    <property type="entry name" value="ND/Mrp_TM"/>
</dbReference>
<organism evidence="21">
    <name type="scientific">Anilius scytale</name>
    <name type="common">Coral cylinder snake</name>
    <name type="synonym">Anguis scytale</name>
    <dbReference type="NCBI Taxonomy" id="51844"/>
    <lineage>
        <taxon>Eukaryota</taxon>
        <taxon>Metazoa</taxon>
        <taxon>Chordata</taxon>
        <taxon>Craniata</taxon>
        <taxon>Vertebrata</taxon>
        <taxon>Euteleostomi</taxon>
        <taxon>Lepidosauria</taxon>
        <taxon>Squamata</taxon>
        <taxon>Bifurcata</taxon>
        <taxon>Unidentata</taxon>
        <taxon>Episquamata</taxon>
        <taxon>Toxicofera</taxon>
        <taxon>Serpentes</taxon>
        <taxon>Henophidia</taxon>
        <taxon>Aniliidae</taxon>
        <taxon>Anilius</taxon>
    </lineage>
</organism>
<feature type="transmembrane region" description="Helical" evidence="16">
    <location>
        <begin position="111"/>
        <end position="131"/>
    </location>
</feature>
<feature type="transmembrane region" description="Helical" evidence="16">
    <location>
        <begin position="403"/>
        <end position="426"/>
    </location>
</feature>
<evidence type="ECO:0000259" key="19">
    <source>
        <dbReference type="Pfam" id="PF00662"/>
    </source>
</evidence>
<evidence type="ECO:0000256" key="9">
    <source>
        <dbReference type="ARBA" id="ARBA00022982"/>
    </source>
</evidence>
<keyword evidence="6 16" id="KW-0812">Transmembrane</keyword>
<dbReference type="InterPro" id="IPR018393">
    <property type="entry name" value="NADHpl_OxRdtase_5_subgr"/>
</dbReference>
<dbReference type="GO" id="GO:0015990">
    <property type="term" value="P:electron transport coupled proton transport"/>
    <property type="evidence" value="ECO:0007669"/>
    <property type="project" value="TreeGrafter"/>
</dbReference>
<keyword evidence="9" id="KW-0249">Electron transport</keyword>
<evidence type="ECO:0000256" key="16">
    <source>
        <dbReference type="RuleBase" id="RU003404"/>
    </source>
</evidence>
<evidence type="ECO:0000256" key="2">
    <source>
        <dbReference type="ARBA" id="ARBA00012944"/>
    </source>
</evidence>
<reference evidence="21" key="1">
    <citation type="journal article" date="2010" name="BMC Genomics">
        <title>Snake mitochondrial genomes: phylogenetic relationships and implications of extended taxon sampling for interpretations of mitogenomic evolution.</title>
        <authorList>
            <person name="Douglas D.A."/>
            <person name="Gower D.J."/>
        </authorList>
    </citation>
    <scope>NUCLEOTIDE SEQUENCE</scope>
</reference>
<dbReference type="PANTHER" id="PTHR42829">
    <property type="entry name" value="NADH-UBIQUINONE OXIDOREDUCTASE CHAIN 5"/>
    <property type="match status" value="1"/>
</dbReference>
<feature type="domain" description="NADH-Ubiquinone oxidoreductase (complex I) chain 5 N-terminal" evidence="19">
    <location>
        <begin position="67"/>
        <end position="115"/>
    </location>
</feature>
<keyword evidence="12 16" id="KW-0830">Ubiquinone</keyword>
<evidence type="ECO:0000256" key="8">
    <source>
        <dbReference type="ARBA" id="ARBA00022967"/>
    </source>
</evidence>
<gene>
    <name evidence="21" type="primary">ND5</name>
</gene>
<feature type="transmembrane region" description="Helical" evidence="16">
    <location>
        <begin position="138"/>
        <end position="158"/>
    </location>
</feature>
<comment type="similarity">
    <text evidence="16">Belongs to the complex I subunit 5 family.</text>
</comment>
<keyword evidence="10 16" id="KW-1133">Transmembrane helix</keyword>
<keyword evidence="4 16" id="KW-0813">Transport</keyword>
<keyword evidence="7" id="KW-0999">Mitochondrion inner membrane</keyword>
<evidence type="ECO:0000259" key="20">
    <source>
        <dbReference type="Pfam" id="PF06455"/>
    </source>
</evidence>
<evidence type="ECO:0000313" key="21">
    <source>
        <dbReference type="EMBL" id="ACR55944.1"/>
    </source>
</evidence>
<dbReference type="EC" id="7.1.1.2" evidence="2 16"/>
<comment type="catalytic activity">
    <reaction evidence="15 16">
        <text>a ubiquinone + NADH + 5 H(+)(in) = a ubiquinol + NAD(+) + 4 H(+)(out)</text>
        <dbReference type="Rhea" id="RHEA:29091"/>
        <dbReference type="Rhea" id="RHEA-COMP:9565"/>
        <dbReference type="Rhea" id="RHEA-COMP:9566"/>
        <dbReference type="ChEBI" id="CHEBI:15378"/>
        <dbReference type="ChEBI" id="CHEBI:16389"/>
        <dbReference type="ChEBI" id="CHEBI:17976"/>
        <dbReference type="ChEBI" id="CHEBI:57540"/>
        <dbReference type="ChEBI" id="CHEBI:57945"/>
        <dbReference type="EC" id="7.1.1.2"/>
    </reaction>
</comment>
<evidence type="ECO:0000256" key="3">
    <source>
        <dbReference type="ARBA" id="ARBA00021096"/>
    </source>
</evidence>
<protein>
    <recommendedName>
        <fullName evidence="3 16">NADH-ubiquinone oxidoreductase chain 5</fullName>
        <ecNumber evidence="2 16">7.1.1.2</ecNumber>
    </recommendedName>
</protein>
<evidence type="ECO:0000256" key="10">
    <source>
        <dbReference type="ARBA" id="ARBA00022989"/>
    </source>
</evidence>
<dbReference type="Pfam" id="PF00361">
    <property type="entry name" value="Proton_antipo_M"/>
    <property type="match status" value="1"/>
</dbReference>
<keyword evidence="11 16" id="KW-0520">NAD</keyword>
<comment type="function">
    <text evidence="16">Core subunit of the mitochondrial membrane respiratory chain NADH dehydrogenase (Complex I) which catalyzes electron transfer from NADH through the respiratory chain, using ubiquinone as an electron acceptor. Essential for the catalytic activity and assembly of complex I.</text>
</comment>
<dbReference type="InterPro" id="IPR001516">
    <property type="entry name" value="Proton_antipo_N"/>
</dbReference>
<geneLocation type="mitochondrion" evidence="21"/>
<dbReference type="GO" id="GO:0042773">
    <property type="term" value="P:ATP synthesis coupled electron transport"/>
    <property type="evidence" value="ECO:0007669"/>
    <property type="project" value="InterPro"/>
</dbReference>
<dbReference type="GO" id="GO:0008137">
    <property type="term" value="F:NADH dehydrogenase (ubiquinone) activity"/>
    <property type="evidence" value="ECO:0007669"/>
    <property type="project" value="UniProtKB-EC"/>
</dbReference>
<evidence type="ECO:0000256" key="15">
    <source>
        <dbReference type="ARBA" id="ARBA00049551"/>
    </source>
</evidence>
<feature type="transmembrane region" description="Helical" evidence="16">
    <location>
        <begin position="364"/>
        <end position="383"/>
    </location>
</feature>
<feature type="transmembrane region" description="Helical" evidence="16">
    <location>
        <begin position="170"/>
        <end position="190"/>
    </location>
</feature>
<evidence type="ECO:0000256" key="17">
    <source>
        <dbReference type="SAM" id="SignalP"/>
    </source>
</evidence>
<feature type="transmembrane region" description="Helical" evidence="16">
    <location>
        <begin position="479"/>
        <end position="500"/>
    </location>
</feature>
<keyword evidence="5" id="KW-0679">Respiratory chain</keyword>
<evidence type="ECO:0000256" key="7">
    <source>
        <dbReference type="ARBA" id="ARBA00022792"/>
    </source>
</evidence>
<dbReference type="GO" id="GO:0003954">
    <property type="term" value="F:NADH dehydrogenase activity"/>
    <property type="evidence" value="ECO:0007669"/>
    <property type="project" value="TreeGrafter"/>
</dbReference>
<proteinExistence type="inferred from homology"/>
<keyword evidence="13 16" id="KW-0496">Mitochondrion</keyword>
<feature type="transmembrane region" description="Helical" evidence="16">
    <location>
        <begin position="268"/>
        <end position="290"/>
    </location>
</feature>
<dbReference type="AlphaFoldDB" id="D2W924"/>
<feature type="transmembrane region" description="Helical" evidence="16">
    <location>
        <begin position="321"/>
        <end position="343"/>
    </location>
</feature>
<feature type="chain" id="PRO_5003038911" description="NADH-ubiquinone oxidoreductase chain 5" evidence="17">
    <location>
        <begin position="20"/>
        <end position="595"/>
    </location>
</feature>
<evidence type="ECO:0000256" key="6">
    <source>
        <dbReference type="ARBA" id="ARBA00022692"/>
    </source>
</evidence>
<dbReference type="PANTHER" id="PTHR42829:SF2">
    <property type="entry name" value="NADH-UBIQUINONE OXIDOREDUCTASE CHAIN 5"/>
    <property type="match status" value="1"/>
</dbReference>
<feature type="domain" description="NADH:quinone oxidoreductase/Mrp antiporter transmembrane" evidence="18">
    <location>
        <begin position="132"/>
        <end position="408"/>
    </location>
</feature>
<feature type="transmembrane region" description="Helical" evidence="16">
    <location>
        <begin position="74"/>
        <end position="99"/>
    </location>
</feature>
<evidence type="ECO:0000259" key="18">
    <source>
        <dbReference type="Pfam" id="PF00361"/>
    </source>
</evidence>
<dbReference type="Pfam" id="PF06455">
    <property type="entry name" value="NADH5_C"/>
    <property type="match status" value="1"/>
</dbReference>
<comment type="subcellular location">
    <subcellularLocation>
        <location evidence="1">Mitochondrion inner membrane</location>
        <topology evidence="1">Multi-pass membrane protein</topology>
    </subcellularLocation>
</comment>
<sequence length="595" mass="66186">MNIMIPTLMLTSLLCLMTATMKLTIKKTVSLNETKIWLMLAFLFSLAPLSLFINNEMETMLSSPPIINTTTMNINISFILDTYSILFVPIALYVTWAIVDFSTWYMYTDPYINKFIKYLLTFLTAMIIIITSNNIFQFFIGWEGVGIMSFLLIGWWYARADANTAALQAIIYNRIGDIGLIMTSAWLLTFTSMNMQELFTQQNTITLIPLLGLMTAAMGKSAQFGLHPWLPAAMEGPTPVSALLHSSTMVVAGVFLLIRMSPITQNNIISTICLLLGATTTLFAAAAATTQHDIKKIIALSTTSQLGLMMTMIGLNQPTLAFLHMATHSFFKALLFLCAGSFIHGLENEQDIRKMGALNKTMPLTSSIITIASLTLMGMPFLSGFYSKDTIIETITNSHTNTWALTMTMLATALSTIYSLRIILLAQTDYPRTKMNPHPEMETPMKPLLRLTLGSILTGTLLKLTPLQTTTTVTMPKTAKLGALIMTILGLILSLDMFLISTKQTQKSPSTMMTFFNQLAFFNTIHRALPMKTLKFSQNTSTELVDLFTLEYYGPKALQNTATNMINLTTQQKNLVKNYLTTFTMTILIALVTTI</sequence>
<evidence type="ECO:0000256" key="5">
    <source>
        <dbReference type="ARBA" id="ARBA00022660"/>
    </source>
</evidence>
<feature type="domain" description="NADH dehydrogenase subunit 5 C-terminal" evidence="20">
    <location>
        <begin position="418"/>
        <end position="593"/>
    </location>
</feature>
<evidence type="ECO:0000256" key="12">
    <source>
        <dbReference type="ARBA" id="ARBA00023075"/>
    </source>
</evidence>
<evidence type="ECO:0000256" key="4">
    <source>
        <dbReference type="ARBA" id="ARBA00022448"/>
    </source>
</evidence>
<evidence type="ECO:0000256" key="13">
    <source>
        <dbReference type="ARBA" id="ARBA00023128"/>
    </source>
</evidence>
<feature type="transmembrane region" description="Helical" evidence="16">
    <location>
        <begin position="36"/>
        <end position="53"/>
    </location>
</feature>
<dbReference type="InterPro" id="IPR010934">
    <property type="entry name" value="NADH_DH_su5_C"/>
</dbReference>
<dbReference type="EMBL" id="GQ200593">
    <property type="protein sequence ID" value="ACR55944.1"/>
    <property type="molecule type" value="Genomic_DNA"/>
</dbReference>
<accession>D2W924</accession>